<dbReference type="Gene3D" id="2.40.110.10">
    <property type="entry name" value="Butyryl-CoA Dehydrogenase, subunit A, domain 2"/>
    <property type="match status" value="1"/>
</dbReference>
<dbReference type="InterPro" id="IPR036250">
    <property type="entry name" value="AcylCo_DH-like_C"/>
</dbReference>
<dbReference type="EMBL" id="CP043046">
    <property type="protein sequence ID" value="QEI06543.1"/>
    <property type="molecule type" value="Genomic_DNA"/>
</dbReference>
<protein>
    <submittedName>
        <fullName evidence="4">Monooxygenase</fullName>
    </submittedName>
</protein>
<gene>
    <name evidence="4" type="ORF">FXN63_12415</name>
</gene>
<dbReference type="InterPro" id="IPR013786">
    <property type="entry name" value="AcylCoA_DH/ox_N"/>
</dbReference>
<dbReference type="SUPFAM" id="SSF56645">
    <property type="entry name" value="Acyl-CoA dehydrogenase NM domain-like"/>
    <property type="match status" value="1"/>
</dbReference>
<dbReference type="SUPFAM" id="SSF47203">
    <property type="entry name" value="Acyl-CoA dehydrogenase C-terminal domain-like"/>
    <property type="match status" value="1"/>
</dbReference>
<reference evidence="4 5" key="1">
    <citation type="submission" date="2019-08" db="EMBL/GenBank/DDBJ databases">
        <title>Amphibian skin-associated Pigmentiphaga: genome sequence and occurrence across geography and hosts.</title>
        <authorList>
            <person name="Bletz M.C."/>
            <person name="Bunk B."/>
            <person name="Sproeer C."/>
            <person name="Biwer P."/>
            <person name="Reiter S."/>
            <person name="Rabemananjara F.C.E."/>
            <person name="Schulz S."/>
            <person name="Overmann J."/>
            <person name="Vences M."/>
        </authorList>
    </citation>
    <scope>NUCLEOTIDE SEQUENCE [LARGE SCALE GENOMIC DNA]</scope>
    <source>
        <strain evidence="4 5">Mada1488</strain>
    </source>
</reference>
<dbReference type="GO" id="GO:0006552">
    <property type="term" value="P:L-leucine catabolic process"/>
    <property type="evidence" value="ECO:0007669"/>
    <property type="project" value="TreeGrafter"/>
</dbReference>
<dbReference type="PANTHER" id="PTHR43884">
    <property type="entry name" value="ACYL-COA DEHYDROGENASE"/>
    <property type="match status" value="1"/>
</dbReference>
<dbReference type="KEGG" id="pacr:FXN63_12415"/>
<dbReference type="Pfam" id="PF08028">
    <property type="entry name" value="Acyl-CoA_dh_2"/>
    <property type="match status" value="1"/>
</dbReference>
<dbReference type="GO" id="GO:0008470">
    <property type="term" value="F:3-methylbutanoyl-CoA dehydrogenase activity"/>
    <property type="evidence" value="ECO:0007669"/>
    <property type="project" value="TreeGrafter"/>
</dbReference>
<name>A0A5C0AYR4_9BURK</name>
<evidence type="ECO:0000313" key="4">
    <source>
        <dbReference type="EMBL" id="QEI06543.1"/>
    </source>
</evidence>
<organism evidence="4 5">
    <name type="scientific">Pigmentiphaga aceris</name>
    <dbReference type="NCBI Taxonomy" id="1940612"/>
    <lineage>
        <taxon>Bacteria</taxon>
        <taxon>Pseudomonadati</taxon>
        <taxon>Pseudomonadota</taxon>
        <taxon>Betaproteobacteria</taxon>
        <taxon>Burkholderiales</taxon>
        <taxon>Alcaligenaceae</taxon>
        <taxon>Pigmentiphaga</taxon>
    </lineage>
</organism>
<evidence type="ECO:0000259" key="3">
    <source>
        <dbReference type="Pfam" id="PF08028"/>
    </source>
</evidence>
<dbReference type="AlphaFoldDB" id="A0A5C0AYR4"/>
<dbReference type="Gene3D" id="1.20.140.10">
    <property type="entry name" value="Butyryl-CoA Dehydrogenase, subunit A, domain 3"/>
    <property type="match status" value="1"/>
</dbReference>
<dbReference type="Gene3D" id="1.10.540.10">
    <property type="entry name" value="Acyl-CoA dehydrogenase/oxidase, N-terminal domain"/>
    <property type="match status" value="1"/>
</dbReference>
<dbReference type="OrthoDB" id="6184213at2"/>
<dbReference type="RefSeq" id="WP_148815243.1">
    <property type="nucleotide sequence ID" value="NZ_CP043046.1"/>
</dbReference>
<dbReference type="InterPro" id="IPR037069">
    <property type="entry name" value="AcylCoA_DH/ox_N_sf"/>
</dbReference>
<proteinExistence type="predicted"/>
<keyword evidence="1" id="KW-0560">Oxidoreductase</keyword>
<dbReference type="PANTHER" id="PTHR43884:SF12">
    <property type="entry name" value="ISOVALERYL-COA DEHYDROGENASE, MITOCHONDRIAL-RELATED"/>
    <property type="match status" value="1"/>
</dbReference>
<accession>A0A5C0AYR4</accession>
<dbReference type="Proteomes" id="UP000325161">
    <property type="component" value="Chromosome"/>
</dbReference>
<evidence type="ECO:0000259" key="2">
    <source>
        <dbReference type="Pfam" id="PF02771"/>
    </source>
</evidence>
<dbReference type="GO" id="GO:0004497">
    <property type="term" value="F:monooxygenase activity"/>
    <property type="evidence" value="ECO:0007669"/>
    <property type="project" value="UniProtKB-KW"/>
</dbReference>
<dbReference type="GO" id="GO:0050660">
    <property type="term" value="F:flavin adenine dinucleotide binding"/>
    <property type="evidence" value="ECO:0007669"/>
    <property type="project" value="InterPro"/>
</dbReference>
<dbReference type="InterPro" id="IPR013107">
    <property type="entry name" value="Acyl-CoA_DH_C"/>
</dbReference>
<evidence type="ECO:0000256" key="1">
    <source>
        <dbReference type="ARBA" id="ARBA00023002"/>
    </source>
</evidence>
<keyword evidence="5" id="KW-1185">Reference proteome</keyword>
<dbReference type="Pfam" id="PF02771">
    <property type="entry name" value="Acyl-CoA_dh_N"/>
    <property type="match status" value="1"/>
</dbReference>
<dbReference type="InterPro" id="IPR046373">
    <property type="entry name" value="Acyl-CoA_Oxase/DH_mid-dom_sf"/>
</dbReference>
<dbReference type="PIRSF" id="PIRSF016578">
    <property type="entry name" value="HsaA"/>
    <property type="match status" value="1"/>
</dbReference>
<sequence length="412" mass="44472">MGVVSGDIAALFSSPYLSSPFQPDLSDPIVAKAAALRDAFAVDAAARDQLGGRPVDQVRLLKESGLLIAAIPTQYGGTGASWLSVLRAVREIAHTDGSLAHLFGYHHLPQHNVLSRATPEQQQRLLSAAVRDQWLWSNSGNALSKTSSARRAPDDQGWLISGFRPFSSGSHVADVIMVSWENALGHRVSGLVPADRAGIVIEDDWDGIGQRQTGSGTVTFKDVRVDDDELLGRADDPLTPYASLVSLLQQSVLLNVFLGSAQGALDEGRAYTATRSRPWIHSGVDRHVDDPWIKRKYGELSIRVLAAIELADQAAHSLDAIYPDGPALTQERRGQAAIDIATANLYAGETGLAVSNDIFEVMGARSATVANGFDRFWRNVRTHTLHNPAEYKKRAVGNWVLGGGHPVPAPYR</sequence>
<dbReference type="InterPro" id="IPR009100">
    <property type="entry name" value="AcylCoA_DH/oxidase_NM_dom_sf"/>
</dbReference>
<feature type="domain" description="Acyl-CoA dehydrogenase/oxidase N-terminal" evidence="2">
    <location>
        <begin position="42"/>
        <end position="130"/>
    </location>
</feature>
<feature type="domain" description="Acyl-CoA dehydrogenase C-terminal" evidence="3">
    <location>
        <begin position="256"/>
        <end position="387"/>
    </location>
</feature>
<evidence type="ECO:0000313" key="5">
    <source>
        <dbReference type="Proteomes" id="UP000325161"/>
    </source>
</evidence>
<keyword evidence="4" id="KW-0503">Monooxygenase</keyword>